<dbReference type="Proteomes" id="UP000195607">
    <property type="component" value="Chromosome I"/>
</dbReference>
<accession>A0A1N5UW15</accession>
<dbReference type="EMBL" id="LT671858">
    <property type="protein sequence ID" value="SIM65143.1"/>
    <property type="molecule type" value="Genomic_DNA"/>
</dbReference>
<gene>
    <name evidence="1" type="ORF">CSP5_1142</name>
</gene>
<sequence>MDTQNGDKDIRVAVDKNQSILKKIQLVIPGFKGYREKEDIRTADELLRSQIGGVLGRAVSSLTTARQNAINFNKFGSLNFIGNTISVVETFQGDIVHGQQGYSGFAPAIQVNTTVLDRLYEYDFEFVSKCKEIADTCSQLENVSGMQDPDILASLNRISDMIKDAKRAWSQRIETVEGIKE</sequence>
<proteinExistence type="predicted"/>
<dbReference type="GeneID" id="41588401"/>
<evidence type="ECO:0000313" key="1">
    <source>
        <dbReference type="EMBL" id="SIM65143.1"/>
    </source>
</evidence>
<organism evidence="1 2">
    <name type="scientific">Cuniculiplasma divulgatum</name>
    <dbReference type="NCBI Taxonomy" id="1673428"/>
    <lineage>
        <taxon>Archaea</taxon>
        <taxon>Methanobacteriati</taxon>
        <taxon>Thermoplasmatota</taxon>
        <taxon>Thermoplasmata</taxon>
        <taxon>Thermoplasmatales</taxon>
        <taxon>Cuniculiplasmataceae</taxon>
        <taxon>Cuniculiplasma</taxon>
    </lineage>
</organism>
<dbReference type="AlphaFoldDB" id="A0A1N5UW15"/>
<protein>
    <submittedName>
        <fullName evidence="1">Uncharacterized protein</fullName>
    </submittedName>
</protein>
<reference evidence="1 2" key="1">
    <citation type="submission" date="2016-04" db="EMBL/GenBank/DDBJ databases">
        <authorList>
            <person name="Evans L.H."/>
            <person name="Alamgir A."/>
            <person name="Owens N."/>
            <person name="Weber N.D."/>
            <person name="Virtaneva K."/>
            <person name="Barbian K."/>
            <person name="Babar A."/>
            <person name="Rosenke K."/>
        </authorList>
    </citation>
    <scope>NUCLEOTIDE SEQUENCE [LARGE SCALE GENOMIC DNA]</scope>
    <source>
        <strain evidence="2">S5(T) (JCM 30642 \VKM B-2941)</strain>
    </source>
</reference>
<name>A0A1N5UW15_9ARCH</name>
<evidence type="ECO:0000313" key="2">
    <source>
        <dbReference type="Proteomes" id="UP000195607"/>
    </source>
</evidence>
<dbReference type="RefSeq" id="WP_148689830.1">
    <property type="nucleotide sequence ID" value="NZ_LT671858.1"/>
</dbReference>